<dbReference type="RefSeq" id="WP_190255411.1">
    <property type="nucleotide sequence ID" value="NZ_BMPI01000055.1"/>
</dbReference>
<evidence type="ECO:0000313" key="3">
    <source>
        <dbReference type="Proteomes" id="UP000642070"/>
    </source>
</evidence>
<name>A0A917U9H3_9ACTN</name>
<organism evidence="2 3">
    <name type="scientific">Dactylosporangium sucinum</name>
    <dbReference type="NCBI Taxonomy" id="1424081"/>
    <lineage>
        <taxon>Bacteria</taxon>
        <taxon>Bacillati</taxon>
        <taxon>Actinomycetota</taxon>
        <taxon>Actinomycetes</taxon>
        <taxon>Micromonosporales</taxon>
        <taxon>Micromonosporaceae</taxon>
        <taxon>Dactylosporangium</taxon>
    </lineage>
</organism>
<comment type="caution">
    <text evidence="2">The sequence shown here is derived from an EMBL/GenBank/DDBJ whole genome shotgun (WGS) entry which is preliminary data.</text>
</comment>
<dbReference type="AlphaFoldDB" id="A0A917U9H3"/>
<gene>
    <name evidence="2" type="ORF">GCM10007977_081550</name>
</gene>
<feature type="compositionally biased region" description="Basic residues" evidence="1">
    <location>
        <begin position="29"/>
        <end position="52"/>
    </location>
</feature>
<reference evidence="2" key="1">
    <citation type="journal article" date="2014" name="Int. J. Syst. Evol. Microbiol.">
        <title>Complete genome sequence of Corynebacterium casei LMG S-19264T (=DSM 44701T), isolated from a smear-ripened cheese.</title>
        <authorList>
            <consortium name="US DOE Joint Genome Institute (JGI-PGF)"/>
            <person name="Walter F."/>
            <person name="Albersmeier A."/>
            <person name="Kalinowski J."/>
            <person name="Ruckert C."/>
        </authorList>
    </citation>
    <scope>NUCLEOTIDE SEQUENCE</scope>
    <source>
        <strain evidence="2">JCM 19831</strain>
    </source>
</reference>
<evidence type="ECO:0000256" key="1">
    <source>
        <dbReference type="SAM" id="MobiDB-lite"/>
    </source>
</evidence>
<dbReference type="Proteomes" id="UP000642070">
    <property type="component" value="Unassembled WGS sequence"/>
</dbReference>
<keyword evidence="3" id="KW-1185">Reference proteome</keyword>
<protein>
    <submittedName>
        <fullName evidence="2">Uncharacterized protein</fullName>
    </submittedName>
</protein>
<accession>A0A917U9H3</accession>
<feature type="region of interest" description="Disordered" evidence="1">
    <location>
        <begin position="1"/>
        <end position="60"/>
    </location>
</feature>
<dbReference type="EMBL" id="BMPI01000055">
    <property type="protein sequence ID" value="GGM67450.1"/>
    <property type="molecule type" value="Genomic_DNA"/>
</dbReference>
<evidence type="ECO:0000313" key="2">
    <source>
        <dbReference type="EMBL" id="GGM67450.1"/>
    </source>
</evidence>
<reference evidence="2" key="2">
    <citation type="submission" date="2020-09" db="EMBL/GenBank/DDBJ databases">
        <authorList>
            <person name="Sun Q."/>
            <person name="Ohkuma M."/>
        </authorList>
    </citation>
    <scope>NUCLEOTIDE SEQUENCE</scope>
    <source>
        <strain evidence="2">JCM 19831</strain>
    </source>
</reference>
<sequence length="78" mass="9019">MSAKEPQDGVLHRLTHAIPGVPEHDSTRGRRHQGNGWQHRRHHEKLNHKGGHGLHDAERKRRVLPGWQNMIARFFGAE</sequence>
<proteinExistence type="predicted"/>
<feature type="compositionally biased region" description="Basic and acidic residues" evidence="1">
    <location>
        <begin position="1"/>
        <end position="11"/>
    </location>
</feature>